<evidence type="ECO:0000313" key="1">
    <source>
        <dbReference type="EMBL" id="KAK3947901.1"/>
    </source>
</evidence>
<keyword evidence="2" id="KW-1185">Reference proteome</keyword>
<dbReference type="EMBL" id="MU859300">
    <property type="protein sequence ID" value="KAK3947901.1"/>
    <property type="molecule type" value="Genomic_DNA"/>
</dbReference>
<reference evidence="1" key="1">
    <citation type="journal article" date="2023" name="Mol. Phylogenet. Evol.">
        <title>Genome-scale phylogeny and comparative genomics of the fungal order Sordariales.</title>
        <authorList>
            <person name="Hensen N."/>
            <person name="Bonometti L."/>
            <person name="Westerberg I."/>
            <person name="Brannstrom I.O."/>
            <person name="Guillou S."/>
            <person name="Cros-Aarteil S."/>
            <person name="Calhoun S."/>
            <person name="Haridas S."/>
            <person name="Kuo A."/>
            <person name="Mondo S."/>
            <person name="Pangilinan J."/>
            <person name="Riley R."/>
            <person name="LaButti K."/>
            <person name="Andreopoulos B."/>
            <person name="Lipzen A."/>
            <person name="Chen C."/>
            <person name="Yan M."/>
            <person name="Daum C."/>
            <person name="Ng V."/>
            <person name="Clum A."/>
            <person name="Steindorff A."/>
            <person name="Ohm R.A."/>
            <person name="Martin F."/>
            <person name="Silar P."/>
            <person name="Natvig D.O."/>
            <person name="Lalanne C."/>
            <person name="Gautier V."/>
            <person name="Ament-Velasquez S.L."/>
            <person name="Kruys A."/>
            <person name="Hutchinson M.I."/>
            <person name="Powell A.J."/>
            <person name="Barry K."/>
            <person name="Miller A.N."/>
            <person name="Grigoriev I.V."/>
            <person name="Debuchy R."/>
            <person name="Gladieux P."/>
            <person name="Hiltunen Thoren M."/>
            <person name="Johannesson H."/>
        </authorList>
    </citation>
    <scope>NUCLEOTIDE SEQUENCE</scope>
    <source>
        <strain evidence="1">CBS 626.80</strain>
    </source>
</reference>
<dbReference type="AlphaFoldDB" id="A0AAN6SCH0"/>
<proteinExistence type="predicted"/>
<organism evidence="1 2">
    <name type="scientific">Pseudoneurospora amorphoporcata</name>
    <dbReference type="NCBI Taxonomy" id="241081"/>
    <lineage>
        <taxon>Eukaryota</taxon>
        <taxon>Fungi</taxon>
        <taxon>Dikarya</taxon>
        <taxon>Ascomycota</taxon>
        <taxon>Pezizomycotina</taxon>
        <taxon>Sordariomycetes</taxon>
        <taxon>Sordariomycetidae</taxon>
        <taxon>Sordariales</taxon>
        <taxon>Sordariaceae</taxon>
        <taxon>Pseudoneurospora</taxon>
    </lineage>
</organism>
<sequence>MESWLKLSGAVGLDGLELADFPVTGRGVRILRRFKEGERILHSMWHSLDGRTCIRGSPSWTSSALCAAALVCRRHLLSAKNHDIK</sequence>
<dbReference type="SUPFAM" id="SSF82199">
    <property type="entry name" value="SET domain"/>
    <property type="match status" value="1"/>
</dbReference>
<name>A0AAN6SCH0_9PEZI</name>
<accession>A0AAN6SCH0</accession>
<protein>
    <submittedName>
        <fullName evidence="1">Uncharacterized protein</fullName>
    </submittedName>
</protein>
<dbReference type="Proteomes" id="UP001303222">
    <property type="component" value="Unassembled WGS sequence"/>
</dbReference>
<comment type="caution">
    <text evidence="1">The sequence shown here is derived from an EMBL/GenBank/DDBJ whole genome shotgun (WGS) entry which is preliminary data.</text>
</comment>
<evidence type="ECO:0000313" key="2">
    <source>
        <dbReference type="Proteomes" id="UP001303222"/>
    </source>
</evidence>
<dbReference type="InterPro" id="IPR046341">
    <property type="entry name" value="SET_dom_sf"/>
</dbReference>
<reference evidence="1" key="2">
    <citation type="submission" date="2023-06" db="EMBL/GenBank/DDBJ databases">
        <authorList>
            <consortium name="Lawrence Berkeley National Laboratory"/>
            <person name="Mondo S.J."/>
            <person name="Hensen N."/>
            <person name="Bonometti L."/>
            <person name="Westerberg I."/>
            <person name="Brannstrom I.O."/>
            <person name="Guillou S."/>
            <person name="Cros-Aarteil S."/>
            <person name="Calhoun S."/>
            <person name="Haridas S."/>
            <person name="Kuo A."/>
            <person name="Pangilinan J."/>
            <person name="Riley R."/>
            <person name="Labutti K."/>
            <person name="Andreopoulos B."/>
            <person name="Lipzen A."/>
            <person name="Chen C."/>
            <person name="Yanf M."/>
            <person name="Daum C."/>
            <person name="Ng V."/>
            <person name="Clum A."/>
            <person name="Steindorff A."/>
            <person name="Ohm R."/>
            <person name="Martin F."/>
            <person name="Silar P."/>
            <person name="Natvig D."/>
            <person name="Lalanne C."/>
            <person name="Gautier V."/>
            <person name="Ament-Velasquez S.L."/>
            <person name="Kruys A."/>
            <person name="Hutchinson M.I."/>
            <person name="Powell A.J."/>
            <person name="Barry K."/>
            <person name="Miller A.N."/>
            <person name="Grigoriev I.V."/>
            <person name="Debuchy R."/>
            <person name="Gladieux P."/>
            <person name="Thoren M.H."/>
            <person name="Johannesson H."/>
        </authorList>
    </citation>
    <scope>NUCLEOTIDE SEQUENCE</scope>
    <source>
        <strain evidence="1">CBS 626.80</strain>
    </source>
</reference>
<gene>
    <name evidence="1" type="ORF">QBC32DRAFT_352860</name>
</gene>